<evidence type="ECO:0000313" key="11">
    <source>
        <dbReference type="Proteomes" id="UP000698173"/>
    </source>
</evidence>
<accession>A0A921KES2</accession>
<reference evidence="10" key="1">
    <citation type="journal article" date="2021" name="PeerJ">
        <title>Extensive microbial diversity within the chicken gut microbiome revealed by metagenomics and culture.</title>
        <authorList>
            <person name="Gilroy R."/>
            <person name="Ravi A."/>
            <person name="Getino M."/>
            <person name="Pursley I."/>
            <person name="Horton D.L."/>
            <person name="Alikhan N.F."/>
            <person name="Baker D."/>
            <person name="Gharbi K."/>
            <person name="Hall N."/>
            <person name="Watson M."/>
            <person name="Adriaenssens E.M."/>
            <person name="Foster-Nyarko E."/>
            <person name="Jarju S."/>
            <person name="Secka A."/>
            <person name="Antonio M."/>
            <person name="Oren A."/>
            <person name="Chaudhuri R.R."/>
            <person name="La Ragione R."/>
            <person name="Hildebrand F."/>
            <person name="Pallen M.J."/>
        </authorList>
    </citation>
    <scope>NUCLEOTIDE SEQUENCE</scope>
    <source>
        <strain evidence="10">CHK171-7178</strain>
    </source>
</reference>
<protein>
    <recommendedName>
        <fullName evidence="9">NAD kinase</fullName>
        <ecNumber evidence="9">2.7.1.23</ecNumber>
    </recommendedName>
    <alternativeName>
        <fullName evidence="9">ATP-dependent NAD kinase</fullName>
    </alternativeName>
</protein>
<comment type="catalytic activity">
    <reaction evidence="8 9">
        <text>NAD(+) + ATP = ADP + NADP(+) + H(+)</text>
        <dbReference type="Rhea" id="RHEA:18629"/>
        <dbReference type="ChEBI" id="CHEBI:15378"/>
        <dbReference type="ChEBI" id="CHEBI:30616"/>
        <dbReference type="ChEBI" id="CHEBI:57540"/>
        <dbReference type="ChEBI" id="CHEBI:58349"/>
        <dbReference type="ChEBI" id="CHEBI:456216"/>
        <dbReference type="EC" id="2.7.1.23"/>
    </reaction>
</comment>
<feature type="binding site" evidence="9">
    <location>
        <position position="152"/>
    </location>
    <ligand>
        <name>NAD(+)</name>
        <dbReference type="ChEBI" id="CHEBI:57540"/>
    </ligand>
</feature>
<dbReference type="PANTHER" id="PTHR20275">
    <property type="entry name" value="NAD KINASE"/>
    <property type="match status" value="1"/>
</dbReference>
<comment type="caution">
    <text evidence="9">Lacks conserved residue(s) required for the propagation of feature annotation.</text>
</comment>
<comment type="cofactor">
    <cofactor evidence="9">
        <name>a divalent metal cation</name>
        <dbReference type="ChEBI" id="CHEBI:60240"/>
    </cofactor>
</comment>
<dbReference type="HAMAP" id="MF_00361">
    <property type="entry name" value="NAD_kinase"/>
    <property type="match status" value="1"/>
</dbReference>
<organism evidence="10 11">
    <name type="scientific">Sporosarcina psychrophila</name>
    <name type="common">Bacillus psychrophilus</name>
    <dbReference type="NCBI Taxonomy" id="1476"/>
    <lineage>
        <taxon>Bacteria</taxon>
        <taxon>Bacillati</taxon>
        <taxon>Bacillota</taxon>
        <taxon>Bacilli</taxon>
        <taxon>Bacillales</taxon>
        <taxon>Caryophanaceae</taxon>
        <taxon>Sporosarcina</taxon>
    </lineage>
</organism>
<name>A0A921KES2_SPOPS</name>
<evidence type="ECO:0000256" key="7">
    <source>
        <dbReference type="ARBA" id="ARBA00023027"/>
    </source>
</evidence>
<dbReference type="GO" id="GO:0019674">
    <property type="term" value="P:NAD+ metabolic process"/>
    <property type="evidence" value="ECO:0007669"/>
    <property type="project" value="InterPro"/>
</dbReference>
<evidence type="ECO:0000256" key="4">
    <source>
        <dbReference type="ARBA" id="ARBA00022777"/>
    </source>
</evidence>
<feature type="binding site" evidence="9">
    <location>
        <begin position="51"/>
        <end position="52"/>
    </location>
    <ligand>
        <name>NAD(+)</name>
        <dbReference type="ChEBI" id="CHEBI:57540"/>
    </ligand>
</feature>
<dbReference type="InterPro" id="IPR017437">
    <property type="entry name" value="ATP-NAD_kinase_PpnK-typ_C"/>
</dbReference>
<dbReference type="PANTHER" id="PTHR20275:SF9">
    <property type="entry name" value="NAD KINASE 2"/>
    <property type="match status" value="1"/>
</dbReference>
<sequence length="266" mass="29984">MTDRMTIFIYSKHDEDSLDKKSKVAEALIYEGFTMTDDDKDANIIISIGSDGSFLQAVRKTGFRQDCLYAGISVTGKPGLYCDFHYNNLFEMTQTIHTAGLEVRKYPIIEVKIDNHQPFYCLNEFSIRSSIIRTFVLDVIIDDKLFETFLGDGLIISTPTGSTAYNKSVNGSVVDPLLSCFQVTELASVNNNTYRTLGSSFIMSGTRKLQLKVHQDGNVFPLVAADNEALGIRQVENVEIRLSDKTVKTVKLKNNSFWEKVQRIYL</sequence>
<keyword evidence="2 9" id="KW-0808">Transferase</keyword>
<keyword evidence="3 9" id="KW-0547">Nucleotide-binding</keyword>
<dbReference type="InterPro" id="IPR016064">
    <property type="entry name" value="NAD/diacylglycerol_kinase_sf"/>
</dbReference>
<keyword evidence="1 9" id="KW-0963">Cytoplasm</keyword>
<dbReference type="GO" id="GO:0051287">
    <property type="term" value="F:NAD binding"/>
    <property type="evidence" value="ECO:0007669"/>
    <property type="project" value="UniProtKB-ARBA"/>
</dbReference>
<evidence type="ECO:0000256" key="9">
    <source>
        <dbReference type="HAMAP-Rule" id="MF_00361"/>
    </source>
</evidence>
<dbReference type="GO" id="GO:0005737">
    <property type="term" value="C:cytoplasm"/>
    <property type="evidence" value="ECO:0007669"/>
    <property type="project" value="UniProtKB-SubCell"/>
</dbReference>
<comment type="similarity">
    <text evidence="9">Belongs to the NAD kinase family.</text>
</comment>
<dbReference type="Gene3D" id="3.40.50.10330">
    <property type="entry name" value="Probable inorganic polyphosphate/atp-NAD kinase, domain 1"/>
    <property type="match status" value="1"/>
</dbReference>
<dbReference type="InterPro" id="IPR017438">
    <property type="entry name" value="ATP-NAD_kinase_N"/>
</dbReference>
<evidence type="ECO:0000256" key="1">
    <source>
        <dbReference type="ARBA" id="ARBA00022490"/>
    </source>
</evidence>
<reference evidence="10" key="2">
    <citation type="submission" date="2021-09" db="EMBL/GenBank/DDBJ databases">
        <authorList>
            <person name="Gilroy R."/>
        </authorList>
    </citation>
    <scope>NUCLEOTIDE SEQUENCE</scope>
    <source>
        <strain evidence="10">CHK171-7178</strain>
    </source>
</reference>
<dbReference type="AlphaFoldDB" id="A0A921KES2"/>
<dbReference type="EMBL" id="DYWT01000274">
    <property type="protein sequence ID" value="HJF33657.1"/>
    <property type="molecule type" value="Genomic_DNA"/>
</dbReference>
<evidence type="ECO:0000256" key="6">
    <source>
        <dbReference type="ARBA" id="ARBA00022857"/>
    </source>
</evidence>
<comment type="caution">
    <text evidence="10">The sequence shown here is derived from an EMBL/GenBank/DDBJ whole genome shotgun (WGS) entry which is preliminary data.</text>
</comment>
<evidence type="ECO:0000313" key="10">
    <source>
        <dbReference type="EMBL" id="HJF33657.1"/>
    </source>
</evidence>
<dbReference type="Proteomes" id="UP000698173">
    <property type="component" value="Unassembled WGS sequence"/>
</dbReference>
<evidence type="ECO:0000256" key="3">
    <source>
        <dbReference type="ARBA" id="ARBA00022741"/>
    </source>
</evidence>
<dbReference type="NCBIfam" id="NF002902">
    <property type="entry name" value="PRK03501.1"/>
    <property type="match status" value="1"/>
</dbReference>
<dbReference type="Pfam" id="PF20143">
    <property type="entry name" value="NAD_kinase_C"/>
    <property type="match status" value="1"/>
</dbReference>
<dbReference type="EC" id="2.7.1.23" evidence="9"/>
<dbReference type="SUPFAM" id="SSF111331">
    <property type="entry name" value="NAD kinase/diacylglycerol kinase-like"/>
    <property type="match status" value="1"/>
</dbReference>
<dbReference type="GO" id="GO:0005524">
    <property type="term" value="F:ATP binding"/>
    <property type="evidence" value="ECO:0007669"/>
    <property type="project" value="UniProtKB-KW"/>
</dbReference>
<dbReference type="Gene3D" id="2.60.200.30">
    <property type="entry name" value="Probable inorganic polyphosphate/atp-NAD kinase, domain 2"/>
    <property type="match status" value="1"/>
</dbReference>
<dbReference type="GO" id="GO:0006741">
    <property type="term" value="P:NADP+ biosynthetic process"/>
    <property type="evidence" value="ECO:0007669"/>
    <property type="project" value="UniProtKB-UniRule"/>
</dbReference>
<comment type="function">
    <text evidence="9">Involved in the regulation of the intracellular balance of NAD and NADP, and is a key enzyme in the biosynthesis of NADP. Catalyzes specifically the phosphorylation on 2'-hydroxyl of the adenosine moiety of NAD to yield NADP.</text>
</comment>
<dbReference type="GO" id="GO:0046872">
    <property type="term" value="F:metal ion binding"/>
    <property type="evidence" value="ECO:0007669"/>
    <property type="project" value="UniProtKB-UniRule"/>
</dbReference>
<keyword evidence="6 9" id="KW-0521">NADP</keyword>
<feature type="binding site" evidence="9">
    <location>
        <position position="187"/>
    </location>
    <ligand>
        <name>NAD(+)</name>
        <dbReference type="ChEBI" id="CHEBI:57540"/>
    </ligand>
</feature>
<evidence type="ECO:0000256" key="2">
    <source>
        <dbReference type="ARBA" id="ARBA00022679"/>
    </source>
</evidence>
<dbReference type="InterPro" id="IPR002504">
    <property type="entry name" value="NADK"/>
</dbReference>
<dbReference type="GO" id="GO:0003951">
    <property type="term" value="F:NAD+ kinase activity"/>
    <property type="evidence" value="ECO:0007669"/>
    <property type="project" value="UniProtKB-UniRule"/>
</dbReference>
<feature type="binding site" evidence="9">
    <location>
        <begin position="163"/>
        <end position="168"/>
    </location>
    <ligand>
        <name>NAD(+)</name>
        <dbReference type="ChEBI" id="CHEBI:57540"/>
    </ligand>
</feature>
<gene>
    <name evidence="9" type="primary">nadK</name>
    <name evidence="10" type="ORF">K8V56_17980</name>
</gene>
<keyword evidence="7 9" id="KW-0520">NAD</keyword>
<feature type="binding site" evidence="9">
    <location>
        <begin position="123"/>
        <end position="124"/>
    </location>
    <ligand>
        <name>NAD(+)</name>
        <dbReference type="ChEBI" id="CHEBI:57540"/>
    </ligand>
</feature>
<evidence type="ECO:0000256" key="5">
    <source>
        <dbReference type="ARBA" id="ARBA00022840"/>
    </source>
</evidence>
<evidence type="ECO:0000256" key="8">
    <source>
        <dbReference type="ARBA" id="ARBA00047925"/>
    </source>
</evidence>
<comment type="subcellular location">
    <subcellularLocation>
        <location evidence="9">Cytoplasm</location>
    </subcellularLocation>
</comment>
<proteinExistence type="inferred from homology"/>
<keyword evidence="4 9" id="KW-0418">Kinase</keyword>
<keyword evidence="5 9" id="KW-0067">ATP-binding</keyword>
<feature type="active site" description="Proton acceptor" evidence="9">
    <location>
        <position position="51"/>
    </location>
</feature>